<evidence type="ECO:0000259" key="5">
    <source>
        <dbReference type="PROSITE" id="PS50102"/>
    </source>
</evidence>
<keyword evidence="3" id="KW-0507">mRNA processing</keyword>
<keyword evidence="3" id="KW-0539">Nucleus</keyword>
<dbReference type="SMART" id="SM00360">
    <property type="entry name" value="RRM"/>
    <property type="match status" value="1"/>
</dbReference>
<evidence type="ECO:0000313" key="7">
    <source>
        <dbReference type="Proteomes" id="UP000078046"/>
    </source>
</evidence>
<dbReference type="GO" id="GO:0008380">
    <property type="term" value="P:RNA splicing"/>
    <property type="evidence" value="ECO:0007669"/>
    <property type="project" value="UniProtKB-KW"/>
</dbReference>
<reference evidence="6 7" key="1">
    <citation type="submission" date="2016-04" db="EMBL/GenBank/DDBJ databases">
        <title>The genome of Intoshia linei affirms orthonectids as highly simplified spiralians.</title>
        <authorList>
            <person name="Mikhailov K.V."/>
            <person name="Slusarev G.S."/>
            <person name="Nikitin M.A."/>
            <person name="Logacheva M.D."/>
            <person name="Penin A."/>
            <person name="Aleoshin V."/>
            <person name="Panchin Y.V."/>
        </authorList>
    </citation>
    <scope>NUCLEOTIDE SEQUENCE [LARGE SCALE GENOMIC DNA]</scope>
    <source>
        <strain evidence="6">Intl2013</strain>
        <tissue evidence="6">Whole animal</tissue>
    </source>
</reference>
<evidence type="ECO:0000256" key="2">
    <source>
        <dbReference type="PROSITE-ProRule" id="PRU00176"/>
    </source>
</evidence>
<evidence type="ECO:0000313" key="6">
    <source>
        <dbReference type="EMBL" id="OAF71959.1"/>
    </source>
</evidence>
<dbReference type="InterPro" id="IPR035979">
    <property type="entry name" value="RBD_domain_sf"/>
</dbReference>
<dbReference type="OrthoDB" id="15688at2759"/>
<comment type="subcellular location">
    <subcellularLocation>
        <location evidence="3">Nucleus</location>
    </subcellularLocation>
    <subcellularLocation>
        <location evidence="3">Nucleus speckle</location>
    </subcellularLocation>
    <subcellularLocation>
        <location evidence="3">Cytoplasm</location>
    </subcellularLocation>
</comment>
<evidence type="ECO:0000256" key="1">
    <source>
        <dbReference type="ARBA" id="ARBA00007987"/>
    </source>
</evidence>
<dbReference type="Pfam" id="PF00076">
    <property type="entry name" value="RRM_1"/>
    <property type="match status" value="1"/>
</dbReference>
<dbReference type="GO" id="GO:0003723">
    <property type="term" value="F:RNA binding"/>
    <property type="evidence" value="ECO:0007669"/>
    <property type="project" value="UniProtKB-UniRule"/>
</dbReference>
<comment type="caution">
    <text evidence="6">The sequence shown here is derived from an EMBL/GenBank/DDBJ whole genome shotgun (WGS) entry which is preliminary data.</text>
</comment>
<gene>
    <name evidence="6" type="ORF">A3Q56_00250</name>
</gene>
<dbReference type="PRINTS" id="PR01738">
    <property type="entry name" value="RNABINDINGM8"/>
</dbReference>
<dbReference type="Proteomes" id="UP000078046">
    <property type="component" value="Unassembled WGS sequence"/>
</dbReference>
<dbReference type="PANTHER" id="PTHR45894">
    <property type="entry name" value="RNA-BINDING PROTEIN 8A"/>
    <property type="match status" value="1"/>
</dbReference>
<dbReference type="EMBL" id="LWCA01000012">
    <property type="protein sequence ID" value="OAF71959.1"/>
    <property type="molecule type" value="Genomic_DNA"/>
</dbReference>
<proteinExistence type="inferred from homology"/>
<feature type="domain" description="RRM" evidence="5">
    <location>
        <begin position="59"/>
        <end position="137"/>
    </location>
</feature>
<evidence type="ECO:0000256" key="3">
    <source>
        <dbReference type="RuleBase" id="RU361239"/>
    </source>
</evidence>
<evidence type="ECO:0000256" key="4">
    <source>
        <dbReference type="SAM" id="MobiDB-lite"/>
    </source>
</evidence>
<comment type="similarity">
    <text evidence="1 3">Belongs to the RBM8A family.</text>
</comment>
<keyword evidence="3" id="KW-0963">Cytoplasm</keyword>
<name>A0A177BCB9_9BILA</name>
<sequence>MLEGRLEDTREDSEISNHEDVKKKGRGFNTSRVKTGIKNYDTLDTHDKSAVPTRSVEGWILIVRNLDKELHEDDLRDVFEEYGKIKNLHLNIERRSGYIKGYAFIEYGTFNEAKMAIMEMDNKEINDQTISVDWTFMRGPIN</sequence>
<dbReference type="GO" id="GO:0051028">
    <property type="term" value="P:mRNA transport"/>
    <property type="evidence" value="ECO:0007669"/>
    <property type="project" value="UniProtKB-KW"/>
</dbReference>
<dbReference type="InterPro" id="IPR000504">
    <property type="entry name" value="RRM_dom"/>
</dbReference>
<dbReference type="GO" id="GO:0016607">
    <property type="term" value="C:nuclear speck"/>
    <property type="evidence" value="ECO:0007669"/>
    <property type="project" value="UniProtKB-SubCell"/>
</dbReference>
<feature type="region of interest" description="Disordered" evidence="4">
    <location>
        <begin position="1"/>
        <end position="27"/>
    </location>
</feature>
<keyword evidence="3" id="KW-0508">mRNA splicing</keyword>
<keyword evidence="3" id="KW-0813">Transport</keyword>
<keyword evidence="3" id="KW-0509">mRNA transport</keyword>
<dbReference type="GO" id="GO:0006397">
    <property type="term" value="P:mRNA processing"/>
    <property type="evidence" value="ECO:0007669"/>
    <property type="project" value="UniProtKB-KW"/>
</dbReference>
<comment type="function">
    <text evidence="3">Core component of the splicing-dependent multiprotein exon junction complex (EJC) deposited at splice junctions on mRNAs.</text>
</comment>
<accession>A0A177BCB9</accession>
<protein>
    <recommendedName>
        <fullName evidence="3">RNA-binding protein 8A</fullName>
    </recommendedName>
</protein>
<dbReference type="InterPro" id="IPR012677">
    <property type="entry name" value="Nucleotide-bd_a/b_plait_sf"/>
</dbReference>
<dbReference type="GO" id="GO:0005737">
    <property type="term" value="C:cytoplasm"/>
    <property type="evidence" value="ECO:0007669"/>
    <property type="project" value="UniProtKB-SubCell"/>
</dbReference>
<organism evidence="6 7">
    <name type="scientific">Intoshia linei</name>
    <dbReference type="NCBI Taxonomy" id="1819745"/>
    <lineage>
        <taxon>Eukaryota</taxon>
        <taxon>Metazoa</taxon>
        <taxon>Spiralia</taxon>
        <taxon>Lophotrochozoa</taxon>
        <taxon>Mesozoa</taxon>
        <taxon>Orthonectida</taxon>
        <taxon>Rhopaluridae</taxon>
        <taxon>Intoshia</taxon>
    </lineage>
</organism>
<dbReference type="SUPFAM" id="SSF54928">
    <property type="entry name" value="RNA-binding domain, RBD"/>
    <property type="match status" value="1"/>
</dbReference>
<dbReference type="Gene3D" id="3.30.70.330">
    <property type="match status" value="1"/>
</dbReference>
<dbReference type="AlphaFoldDB" id="A0A177BCB9"/>
<keyword evidence="2 3" id="KW-0694">RNA-binding</keyword>
<dbReference type="PROSITE" id="PS50102">
    <property type="entry name" value="RRM"/>
    <property type="match status" value="1"/>
</dbReference>
<comment type="subunit">
    <text evidence="3">Heterodimer with MAGOH. Part of the mRNA splicing-dependent exon junction complex (EJC) complex; the core complex contains CASC3, EIF4A3, MAGOH and RBM8A.</text>
</comment>
<dbReference type="InterPro" id="IPR008111">
    <property type="entry name" value="RNA-bd_8"/>
</dbReference>
<feature type="compositionally biased region" description="Basic and acidic residues" evidence="4">
    <location>
        <begin position="1"/>
        <end position="22"/>
    </location>
</feature>
<keyword evidence="7" id="KW-1185">Reference proteome</keyword>